<dbReference type="AlphaFoldDB" id="A0A484BKH7"/>
<feature type="disulfide bond" evidence="13">
    <location>
        <begin position="242"/>
        <end position="265"/>
    </location>
</feature>
<dbReference type="GO" id="GO:0005615">
    <property type="term" value="C:extracellular space"/>
    <property type="evidence" value="ECO:0007669"/>
    <property type="project" value="TreeGrafter"/>
</dbReference>
<dbReference type="SMART" id="SM00741">
    <property type="entry name" value="SapB"/>
    <property type="match status" value="1"/>
</dbReference>
<evidence type="ECO:0000256" key="14">
    <source>
        <dbReference type="SAM" id="SignalP"/>
    </source>
</evidence>
<keyword evidence="17" id="KW-1185">Reference proteome</keyword>
<dbReference type="PROSITE" id="PS50015">
    <property type="entry name" value="SAP_B"/>
    <property type="match status" value="1"/>
</dbReference>
<dbReference type="InterPro" id="IPR004843">
    <property type="entry name" value="Calcineurin-like_PHP"/>
</dbReference>
<dbReference type="KEGG" id="dnv:108660086"/>
<dbReference type="OrthoDB" id="282973at2759"/>
<comment type="similarity">
    <text evidence="2 11">Belongs to the acid sphingomyelinase family.</text>
</comment>
<accession>A0A484BKH7</accession>
<evidence type="ECO:0000256" key="7">
    <source>
        <dbReference type="ARBA" id="ARBA00022833"/>
    </source>
</evidence>
<dbReference type="Pfam" id="PF19272">
    <property type="entry name" value="ASMase_C"/>
    <property type="match status" value="1"/>
</dbReference>
<dbReference type="InterPro" id="IPR029052">
    <property type="entry name" value="Metallo-depent_PP-like"/>
</dbReference>
<feature type="disulfide bond" evidence="13">
    <location>
        <begin position="597"/>
        <end position="601"/>
    </location>
</feature>
<feature type="signal peptide" evidence="14">
    <location>
        <begin position="1"/>
        <end position="16"/>
    </location>
</feature>
<feature type="binding site" evidence="12">
    <location>
        <position position="474"/>
    </location>
    <ligand>
        <name>Zn(2+)</name>
        <dbReference type="ChEBI" id="CHEBI:29105"/>
        <label>2</label>
    </ligand>
</feature>
<feature type="disulfide bond" evidence="13">
    <location>
        <begin position="236"/>
        <end position="241"/>
    </location>
</feature>
<dbReference type="EMBL" id="LSRL02000025">
    <property type="protein sequence ID" value="TDG49238.1"/>
    <property type="molecule type" value="Genomic_DNA"/>
</dbReference>
<name>A0A484BKH7_DRONA</name>
<evidence type="ECO:0000313" key="16">
    <source>
        <dbReference type="EMBL" id="TDG49238.1"/>
    </source>
</evidence>
<protein>
    <recommendedName>
        <fullName evidence="11">Sphingomyelin phosphodiesterase</fullName>
        <ecNumber evidence="11">3.1.4.12</ecNumber>
    </recommendedName>
</protein>
<evidence type="ECO:0000256" key="4">
    <source>
        <dbReference type="ARBA" id="ARBA00022723"/>
    </source>
</evidence>
<evidence type="ECO:0000256" key="12">
    <source>
        <dbReference type="PIRSR" id="PIRSR000948-1"/>
    </source>
</evidence>
<dbReference type="OMA" id="IMRNSEI"/>
<comment type="subcellular location">
    <subcellularLocation>
        <location evidence="1">Secreted</location>
    </subcellularLocation>
</comment>
<keyword evidence="3" id="KW-0964">Secreted</keyword>
<keyword evidence="6 11" id="KW-0378">Hydrolase</keyword>
<feature type="chain" id="PRO_5019826853" description="Sphingomyelin phosphodiesterase" evidence="14">
    <location>
        <begin position="17"/>
        <end position="664"/>
    </location>
</feature>
<dbReference type="GO" id="GO:0005764">
    <property type="term" value="C:lysosome"/>
    <property type="evidence" value="ECO:0007669"/>
    <property type="project" value="TreeGrafter"/>
</dbReference>
<keyword evidence="4 12" id="KW-0479">Metal-binding</keyword>
<evidence type="ECO:0000256" key="2">
    <source>
        <dbReference type="ARBA" id="ARBA00008234"/>
    </source>
</evidence>
<evidence type="ECO:0000256" key="9">
    <source>
        <dbReference type="ARBA" id="ARBA00023180"/>
    </source>
</evidence>
<dbReference type="Gene3D" id="3.60.21.10">
    <property type="match status" value="1"/>
</dbReference>
<evidence type="ECO:0000259" key="15">
    <source>
        <dbReference type="PROSITE" id="PS50015"/>
    </source>
</evidence>
<evidence type="ECO:0000256" key="8">
    <source>
        <dbReference type="ARBA" id="ARBA00023157"/>
    </source>
</evidence>
<comment type="caution">
    <text evidence="16">The sequence shown here is derived from an EMBL/GenBank/DDBJ whole genome shotgun (WGS) entry which is preliminary data.</text>
</comment>
<feature type="binding site" evidence="12">
    <location>
        <position position="440"/>
    </location>
    <ligand>
        <name>Zn(2+)</name>
        <dbReference type="ChEBI" id="CHEBI:29105"/>
        <label>2</label>
    </ligand>
</feature>
<feature type="binding site" evidence="12">
    <location>
        <position position="293"/>
    </location>
    <ligand>
        <name>Zn(2+)</name>
        <dbReference type="ChEBI" id="CHEBI:29105"/>
        <label>2</label>
    </ligand>
</feature>
<dbReference type="GO" id="GO:0016798">
    <property type="term" value="F:hydrolase activity, acting on glycosyl bonds"/>
    <property type="evidence" value="ECO:0007669"/>
    <property type="project" value="UniProtKB-KW"/>
</dbReference>
<feature type="disulfide bond" evidence="13">
    <location>
        <begin position="400"/>
        <end position="448"/>
    </location>
</feature>
<feature type="binding site" evidence="12">
    <location>
        <position position="293"/>
    </location>
    <ligand>
        <name>Zn(2+)</name>
        <dbReference type="ChEBI" id="CHEBI:29105"/>
        <label>1</label>
    </ligand>
</feature>
<gene>
    <name evidence="16" type="ORF">AWZ03_004327</name>
</gene>
<feature type="binding site" evidence="12">
    <location>
        <position position="223"/>
    </location>
    <ligand>
        <name>Zn(2+)</name>
        <dbReference type="ChEBI" id="CHEBI:29105"/>
        <label>1</label>
    </ligand>
</feature>
<dbReference type="InterPro" id="IPR045473">
    <property type="entry name" value="ASM_C"/>
</dbReference>
<evidence type="ECO:0000256" key="6">
    <source>
        <dbReference type="ARBA" id="ARBA00022801"/>
    </source>
</evidence>
<evidence type="ECO:0000313" key="17">
    <source>
        <dbReference type="Proteomes" id="UP000295192"/>
    </source>
</evidence>
<evidence type="ECO:0000256" key="10">
    <source>
        <dbReference type="ARBA" id="ARBA00047268"/>
    </source>
</evidence>
<organism evidence="16 17">
    <name type="scientific">Drosophila navojoa</name>
    <name type="common">Fruit fly</name>
    <dbReference type="NCBI Taxonomy" id="7232"/>
    <lineage>
        <taxon>Eukaryota</taxon>
        <taxon>Metazoa</taxon>
        <taxon>Ecdysozoa</taxon>
        <taxon>Arthropoda</taxon>
        <taxon>Hexapoda</taxon>
        <taxon>Insecta</taxon>
        <taxon>Pterygota</taxon>
        <taxon>Neoptera</taxon>
        <taxon>Endopterygota</taxon>
        <taxon>Diptera</taxon>
        <taxon>Brachycera</taxon>
        <taxon>Muscomorpha</taxon>
        <taxon>Ephydroidea</taxon>
        <taxon>Drosophilidae</taxon>
        <taxon>Drosophila</taxon>
    </lineage>
</organism>
<dbReference type="GO" id="GO:0006685">
    <property type="term" value="P:sphingomyelin catabolic process"/>
    <property type="evidence" value="ECO:0007669"/>
    <property type="project" value="UniProtKB-UniRule"/>
</dbReference>
<comment type="cofactor">
    <cofactor evidence="12">
        <name>Zn(2+)</name>
        <dbReference type="ChEBI" id="CHEBI:29105"/>
    </cofactor>
    <text evidence="12">Binds 2 Zn(2+) ions per subunit.</text>
</comment>
<dbReference type="GO" id="GO:0046872">
    <property type="term" value="F:metal ion binding"/>
    <property type="evidence" value="ECO:0007669"/>
    <property type="project" value="UniProtKB-KW"/>
</dbReference>
<dbReference type="STRING" id="7232.A0A484BKH7"/>
<keyword evidence="8 13" id="KW-1015">Disulfide bond</keyword>
<dbReference type="Pfam" id="PF00149">
    <property type="entry name" value="Metallophos"/>
    <property type="match status" value="1"/>
</dbReference>
<feature type="disulfide bond" evidence="13">
    <location>
        <begin position="132"/>
        <end position="143"/>
    </location>
</feature>
<feature type="disulfide bond" evidence="13">
    <location>
        <begin position="97"/>
        <end position="169"/>
    </location>
</feature>
<dbReference type="GO" id="GO:0016020">
    <property type="term" value="C:membrane"/>
    <property type="evidence" value="ECO:0007669"/>
    <property type="project" value="GOC"/>
</dbReference>
<dbReference type="Proteomes" id="UP000295192">
    <property type="component" value="Unassembled WGS sequence"/>
</dbReference>
<feature type="domain" description="Saposin B-type" evidence="15">
    <location>
        <begin position="90"/>
        <end position="182"/>
    </location>
</feature>
<feature type="binding site" evidence="12">
    <location>
        <position position="221"/>
    </location>
    <ligand>
        <name>Zn(2+)</name>
        <dbReference type="ChEBI" id="CHEBI:29105"/>
        <label>1</label>
    </ligand>
</feature>
<proteinExistence type="inferred from homology"/>
<dbReference type="PANTHER" id="PTHR10340:SF29">
    <property type="entry name" value="SPHINGOMYELIN PHOSPHODIESTERASE"/>
    <property type="match status" value="1"/>
</dbReference>
<dbReference type="EC" id="3.1.4.12" evidence="11"/>
<dbReference type="InterPro" id="IPR008139">
    <property type="entry name" value="SaposinB_dom"/>
</dbReference>
<keyword evidence="9" id="KW-0325">Glycoprotein</keyword>
<keyword evidence="7 12" id="KW-0862">Zinc</keyword>
<evidence type="ECO:0000256" key="3">
    <source>
        <dbReference type="ARBA" id="ARBA00022525"/>
    </source>
</evidence>
<dbReference type="InterPro" id="IPR041805">
    <property type="entry name" value="ASMase/PPN1_MPP"/>
</dbReference>
<keyword evidence="5 14" id="KW-0732">Signal</keyword>
<dbReference type="PIRSF" id="PIRSF000948">
    <property type="entry name" value="Sphingomy_PDE"/>
    <property type="match status" value="1"/>
</dbReference>
<sequence>MKSLIVLLCGLFAATAVNLPGVPVDFELEDKVLSAISDDVAQRLEQEYYTFLKTGVETPAFQKLTQQLAKAHTKKDIFTKNLPDLETRDSFVVCTLCRSVINVFIRSVREEGGELNGKDSAVLMKKIAMDVCRRMELQTEEVCEGLIDFNLPTVEYIMRNSEMDSHSFCSLFMEVSFCNTGSNPAYNWTLTVDNKVPAPSGPKSDTPTHSANDFKICQFSDIHHDPLYEPGSLAACPEPLCCQRHKSTTGSTSDAAGFWGDYRDCDLPWRSFESALDHAAKTVDCKYIYQTGDIVDHMVWGTSVKKNSDVLSRVSDQFIKVFPKTRVFPCIGNHEPHPLNLFSPEGVPDEISTKWLYEHLYKDWSKWLPAETKETILKGGYYTVSPEKGFRIIALNGNDCYTDNFWLYHSGNNKIPQLQWFHDTLLAAEAAGEHVHVLNHIPSGDGTCWSVWAREYNRCITRFHKTISGIFNGHSHKDELNVHYSEEGHATAVSWNGGALTTFSYKNPNYRVYTVNPDTYDVTNHHTYIYDLNEANKKPAEQPNWFLEYEFVKEFTEDLSPAGIDKLLDDFADKPELMRKYWRFRVTSAEPQLTSGCDRNCLAGSLCRAATTVNNRKERCEELKQRLFEALDNEPEEKDDGAAVLGALSISSLLALALAMRIGF</sequence>
<dbReference type="CDD" id="cd00842">
    <property type="entry name" value="MPP_ASMase"/>
    <property type="match status" value="1"/>
</dbReference>
<reference evidence="16 17" key="1">
    <citation type="journal article" date="2019" name="J. Hered.">
        <title>An Improved Genome Assembly for Drosophila navojoa, the Basal Species in the mojavensis Cluster.</title>
        <authorList>
            <person name="Vanderlinde T."/>
            <person name="Dupim E.G."/>
            <person name="Nazario-Yepiz N.O."/>
            <person name="Carvalho A.B."/>
        </authorList>
    </citation>
    <scope>NUCLEOTIDE SEQUENCE [LARGE SCALE GENOMIC DNA]</scope>
    <source>
        <strain evidence="16">Navoj_Jal97</strain>
        <tissue evidence="16">Whole organism</tissue>
    </source>
</reference>
<feature type="disulfide bond" evidence="13">
    <location>
        <begin position="94"/>
        <end position="178"/>
    </location>
</feature>
<evidence type="ECO:0000256" key="11">
    <source>
        <dbReference type="PIRNR" id="PIRNR000948"/>
    </source>
</evidence>
<keyword evidence="11" id="KW-0326">Glycosidase</keyword>
<dbReference type="SUPFAM" id="SSF56300">
    <property type="entry name" value="Metallo-dependent phosphatases"/>
    <property type="match status" value="1"/>
</dbReference>
<feature type="binding site" evidence="12">
    <location>
        <position position="333"/>
    </location>
    <ligand>
        <name>Zn(2+)</name>
        <dbReference type="ChEBI" id="CHEBI:29105"/>
        <label>2</label>
    </ligand>
</feature>
<dbReference type="GO" id="GO:0061750">
    <property type="term" value="F:acid sphingomyelin phosphodiesterase activity"/>
    <property type="evidence" value="ECO:0007669"/>
    <property type="project" value="TreeGrafter"/>
</dbReference>
<comment type="function">
    <text evidence="11">Converts sphingomyelin to ceramide.</text>
</comment>
<dbReference type="PANTHER" id="PTHR10340">
    <property type="entry name" value="SPHINGOMYELIN PHOSPHODIESTERASE"/>
    <property type="match status" value="1"/>
</dbReference>
<evidence type="ECO:0000256" key="13">
    <source>
        <dbReference type="PIRSR" id="PIRSR000948-2"/>
    </source>
</evidence>
<comment type="catalytic activity">
    <reaction evidence="10">
        <text>a sphingomyelin + H2O = phosphocholine + an N-acylsphing-4-enine + H(+)</text>
        <dbReference type="Rhea" id="RHEA:19253"/>
        <dbReference type="ChEBI" id="CHEBI:15377"/>
        <dbReference type="ChEBI" id="CHEBI:15378"/>
        <dbReference type="ChEBI" id="CHEBI:17636"/>
        <dbReference type="ChEBI" id="CHEBI:52639"/>
        <dbReference type="ChEBI" id="CHEBI:295975"/>
        <dbReference type="EC" id="3.1.4.12"/>
    </reaction>
    <physiologicalReaction direction="left-to-right" evidence="10">
        <dbReference type="Rhea" id="RHEA:19254"/>
    </physiologicalReaction>
</comment>
<dbReference type="GO" id="GO:0046513">
    <property type="term" value="P:ceramide biosynthetic process"/>
    <property type="evidence" value="ECO:0007669"/>
    <property type="project" value="UniProtKB-ARBA"/>
</dbReference>
<feature type="binding site" evidence="12">
    <location>
        <position position="476"/>
    </location>
    <ligand>
        <name>Zn(2+)</name>
        <dbReference type="ChEBI" id="CHEBI:29105"/>
        <label>1</label>
    </ligand>
</feature>
<dbReference type="InterPro" id="IPR011160">
    <property type="entry name" value="Sphingomy_PDE"/>
</dbReference>
<evidence type="ECO:0000256" key="5">
    <source>
        <dbReference type="ARBA" id="ARBA00022729"/>
    </source>
</evidence>
<evidence type="ECO:0000256" key="1">
    <source>
        <dbReference type="ARBA" id="ARBA00004613"/>
    </source>
</evidence>